<dbReference type="NCBIfam" id="NF009842">
    <property type="entry name" value="PRK13317.1"/>
    <property type="match status" value="1"/>
</dbReference>
<dbReference type="GO" id="GO:0015937">
    <property type="term" value="P:coenzyme A biosynthetic process"/>
    <property type="evidence" value="ECO:0007669"/>
    <property type="project" value="UniProtKB-KW"/>
</dbReference>
<keyword evidence="1" id="KW-0547">Nucleotide-binding</keyword>
<evidence type="ECO:0000256" key="3">
    <source>
        <dbReference type="ARBA" id="ARBA00022993"/>
    </source>
</evidence>
<evidence type="ECO:0000256" key="1">
    <source>
        <dbReference type="ARBA" id="ARBA00022741"/>
    </source>
</evidence>
<dbReference type="GO" id="GO:0005524">
    <property type="term" value="F:ATP binding"/>
    <property type="evidence" value="ECO:0007669"/>
    <property type="project" value="UniProtKB-KW"/>
</dbReference>
<protein>
    <submittedName>
        <fullName evidence="4">Fumble domain-containing protein</fullName>
        <ecNumber evidence="4">2.7.1.33</ecNumber>
    </submittedName>
</protein>
<reference evidence="4 5" key="1">
    <citation type="submission" date="2015-09" db="EMBL/GenBank/DDBJ databases">
        <authorList>
            <consortium name="Pathogen Informatics"/>
        </authorList>
    </citation>
    <scope>NUCLEOTIDE SEQUENCE [LARGE SCALE GENOMIC DNA]</scope>
    <source>
        <strain evidence="4 5">2789STDY5608850</strain>
    </source>
</reference>
<sequence>MGIIIGIDIGGSTTKIVGFENNNLKIPTFVKANNPIASLFGAFGKFIYDNAIQLSDIEKIMITGVGSANVEQPLYGIPTFKVDEFTSNGLGGRYFTGMNDLIVVSMGTGTSFVQVNGDKIVHTGGIGIGGGTIIGLSSLLLKTQEISKIMELASGGDLSHVDLQICDISKEALPGLPLTATASNFGKVRSQVSEEDIAIGLINMVLQAIGKSAILSSLNSEINNFVMIGNLAKFPQCKDIFCSLETMFDVHFIIPEQAEYGTAIGAALTESHHANMSQILL</sequence>
<dbReference type="PANTHER" id="PTHR12280">
    <property type="entry name" value="PANTOTHENATE KINASE"/>
    <property type="match status" value="1"/>
</dbReference>
<evidence type="ECO:0000313" key="4">
    <source>
        <dbReference type="EMBL" id="CUO77345.1"/>
    </source>
</evidence>
<dbReference type="InterPro" id="IPR004567">
    <property type="entry name" value="Type_II_PanK"/>
</dbReference>
<dbReference type="GO" id="GO:0005829">
    <property type="term" value="C:cytosol"/>
    <property type="evidence" value="ECO:0007669"/>
    <property type="project" value="TreeGrafter"/>
</dbReference>
<organism evidence="4 5">
    <name type="scientific">Hungatella hathewayi</name>
    <dbReference type="NCBI Taxonomy" id="154046"/>
    <lineage>
        <taxon>Bacteria</taxon>
        <taxon>Bacillati</taxon>
        <taxon>Bacillota</taxon>
        <taxon>Clostridia</taxon>
        <taxon>Lachnospirales</taxon>
        <taxon>Lachnospiraceae</taxon>
        <taxon>Hungatella</taxon>
    </lineage>
</organism>
<evidence type="ECO:0000256" key="2">
    <source>
        <dbReference type="ARBA" id="ARBA00022840"/>
    </source>
</evidence>
<proteinExistence type="predicted"/>
<dbReference type="GO" id="GO:0004594">
    <property type="term" value="F:pantothenate kinase activity"/>
    <property type="evidence" value="ECO:0007669"/>
    <property type="project" value="UniProtKB-EC"/>
</dbReference>
<keyword evidence="2" id="KW-0067">ATP-binding</keyword>
<dbReference type="AlphaFoldDB" id="A0A174HWY0"/>
<dbReference type="PANTHER" id="PTHR12280:SF20">
    <property type="entry name" value="4'-PHOSPHOPANTETHEINE PHOSPHATASE"/>
    <property type="match status" value="1"/>
</dbReference>
<dbReference type="RefSeq" id="WP_002605396.1">
    <property type="nucleotide sequence ID" value="NZ_CABIXC010000011.1"/>
</dbReference>
<dbReference type="EMBL" id="CYZE01000011">
    <property type="protein sequence ID" value="CUO77345.1"/>
    <property type="molecule type" value="Genomic_DNA"/>
</dbReference>
<dbReference type="InterPro" id="IPR043129">
    <property type="entry name" value="ATPase_NBD"/>
</dbReference>
<dbReference type="Pfam" id="PF03630">
    <property type="entry name" value="Fumble"/>
    <property type="match status" value="1"/>
</dbReference>
<dbReference type="Gene3D" id="3.30.420.40">
    <property type="match status" value="1"/>
</dbReference>
<name>A0A174HWY0_9FIRM</name>
<dbReference type="CDD" id="cd24085">
    <property type="entry name" value="ASKHA_NBD_PanK-II_bac"/>
    <property type="match status" value="1"/>
</dbReference>
<dbReference type="Proteomes" id="UP000095651">
    <property type="component" value="Unassembled WGS sequence"/>
</dbReference>
<dbReference type="EC" id="2.7.1.33" evidence="4"/>
<keyword evidence="4" id="KW-0808">Transferase</keyword>
<dbReference type="SUPFAM" id="SSF53067">
    <property type="entry name" value="Actin-like ATPase domain"/>
    <property type="match status" value="1"/>
</dbReference>
<keyword evidence="3" id="KW-0173">Coenzyme A biosynthesis</keyword>
<accession>A0A174HWY0</accession>
<evidence type="ECO:0000313" key="5">
    <source>
        <dbReference type="Proteomes" id="UP000095651"/>
    </source>
</evidence>
<gene>
    <name evidence="4" type="primary">coaW</name>
    <name evidence="4" type="ORF">ERS852407_03918</name>
</gene>